<evidence type="ECO:0000313" key="4">
    <source>
        <dbReference type="EMBL" id="CAB9520406.1"/>
    </source>
</evidence>
<evidence type="ECO:0000313" key="5">
    <source>
        <dbReference type="Proteomes" id="UP001153069"/>
    </source>
</evidence>
<evidence type="ECO:0000259" key="3">
    <source>
        <dbReference type="Pfam" id="PF13460"/>
    </source>
</evidence>
<keyword evidence="2" id="KW-0732">Signal</keyword>
<feature type="region of interest" description="Disordered" evidence="1">
    <location>
        <begin position="24"/>
        <end position="43"/>
    </location>
</feature>
<feature type="signal peptide" evidence="2">
    <location>
        <begin position="1"/>
        <end position="23"/>
    </location>
</feature>
<gene>
    <name evidence="4" type="ORF">SEMRO_1100_G241230.1</name>
</gene>
<evidence type="ECO:0000256" key="2">
    <source>
        <dbReference type="SAM" id="SignalP"/>
    </source>
</evidence>
<feature type="region of interest" description="Disordered" evidence="1">
    <location>
        <begin position="395"/>
        <end position="416"/>
    </location>
</feature>
<dbReference type="EMBL" id="CAICTM010001098">
    <property type="protein sequence ID" value="CAB9520406.1"/>
    <property type="molecule type" value="Genomic_DNA"/>
</dbReference>
<name>A0A9N8HNN3_9STRA</name>
<feature type="region of interest" description="Disordered" evidence="1">
    <location>
        <begin position="59"/>
        <end position="93"/>
    </location>
</feature>
<reference evidence="4" key="1">
    <citation type="submission" date="2020-06" db="EMBL/GenBank/DDBJ databases">
        <authorList>
            <consortium name="Plant Systems Biology data submission"/>
        </authorList>
    </citation>
    <scope>NUCLEOTIDE SEQUENCE</scope>
    <source>
        <strain evidence="4">D6</strain>
    </source>
</reference>
<protein>
    <submittedName>
        <fullName evidence="4">Patatin-like phospholipase domain-containing protein</fullName>
    </submittedName>
</protein>
<evidence type="ECO:0000256" key="1">
    <source>
        <dbReference type="SAM" id="MobiDB-lite"/>
    </source>
</evidence>
<dbReference type="Gene3D" id="3.40.50.720">
    <property type="entry name" value="NAD(P)-binding Rossmann-like Domain"/>
    <property type="match status" value="2"/>
</dbReference>
<dbReference type="InterPro" id="IPR016040">
    <property type="entry name" value="NAD(P)-bd_dom"/>
</dbReference>
<accession>A0A9N8HNN3</accession>
<organism evidence="4 5">
    <name type="scientific">Seminavis robusta</name>
    <dbReference type="NCBI Taxonomy" id="568900"/>
    <lineage>
        <taxon>Eukaryota</taxon>
        <taxon>Sar</taxon>
        <taxon>Stramenopiles</taxon>
        <taxon>Ochrophyta</taxon>
        <taxon>Bacillariophyta</taxon>
        <taxon>Bacillariophyceae</taxon>
        <taxon>Bacillariophycidae</taxon>
        <taxon>Naviculales</taxon>
        <taxon>Naviculaceae</taxon>
        <taxon>Seminavis</taxon>
    </lineage>
</organism>
<dbReference type="InterPro" id="IPR036291">
    <property type="entry name" value="NAD(P)-bd_dom_sf"/>
</dbReference>
<sequence length="829" mass="92076">MGSRIICSFLAVALLLHVERTTSFSPRIPPATSHTRRVTPADRNSNEWLPKFVLFATKKTEDDSEDNDDGKKLNVPQDEGESNDISSKKESFDAVADQVKEMRKKRIGMAARSLVNTGDEDANDNSGLLDKLNPFQAGKNLRKSLDSAITSLARASSGSGVSSQDGQKSVYYLDDRFQESGGALFTQESNPYLSRLEEENYVPEVLVVGAAGDVGRLVVRRLLLEGRCRVRCLVPDLYSRTLNMLGTGVVYCQGDLSNMDSLEYALTDVDKIVCVAGPPRADEESLQDESFREKFLGFAKDNLNDNDSTVRKVSSSPKDVVQSDLAWERLESVLELRTQLAEQVDLVGMQNLVRAYQNVRYADYGTSQAAKRSLFKFQSREQDFALFDIDDSDNNSANAASVKEPSTAKSDADSLNEAIEPQSAGYADEYEEADDKYDNLDEYDEYAKYDDDDEYMASLENGDDPIEERKAASAQTQVKWIRNEFGHGVFVGKVPSATDGGNGGEAAIISSRLRSRDGEPDDGIDLSGGFGGFVCRVCADGGVYEAFIRDASYERIGIEYVSEFNTGSKQPRKGNASRNRFVSVRLPFESFKPVRRRSVGGENGQETIQPFQGKDVRHIGFRFRSPQNQNARRSTRQESGMASFYIALSYMKLYRIQPEPEIVYLSDARIPPVVLDSQVKHNIRQIVPLQQSVSSGLTENSYQIFDERTLKEMSSDKQATTRIPEETYYKYRGEEILKNSGLSYAIVRVSGFNESPSSEASTIELKSSNDDINDVSRAEVAQVIVGSLLDPNALNKSFYVSKRVKGSSKNIDETMSAKFLSLATDTAKR</sequence>
<feature type="chain" id="PRO_5040449384" evidence="2">
    <location>
        <begin position="24"/>
        <end position="829"/>
    </location>
</feature>
<dbReference type="PANTHER" id="PTHR15020">
    <property type="entry name" value="FLAVIN REDUCTASE-RELATED"/>
    <property type="match status" value="1"/>
</dbReference>
<dbReference type="Pfam" id="PF13460">
    <property type="entry name" value="NAD_binding_10"/>
    <property type="match status" value="2"/>
</dbReference>
<dbReference type="OrthoDB" id="10254221at2759"/>
<keyword evidence="5" id="KW-1185">Reference proteome</keyword>
<dbReference type="Proteomes" id="UP001153069">
    <property type="component" value="Unassembled WGS sequence"/>
</dbReference>
<dbReference type="AlphaFoldDB" id="A0A9N8HNN3"/>
<comment type="caution">
    <text evidence="4">The sequence shown here is derived from an EMBL/GenBank/DDBJ whole genome shotgun (WGS) entry which is preliminary data.</text>
</comment>
<dbReference type="SUPFAM" id="SSF51735">
    <property type="entry name" value="NAD(P)-binding Rossmann-fold domains"/>
    <property type="match status" value="1"/>
</dbReference>
<feature type="domain" description="NAD(P)-binding" evidence="3">
    <location>
        <begin position="209"/>
        <end position="285"/>
    </location>
</feature>
<dbReference type="PANTHER" id="PTHR15020:SF50">
    <property type="entry name" value="UPF0659 PROTEIN YMR090W"/>
    <property type="match status" value="1"/>
</dbReference>
<proteinExistence type="predicted"/>
<feature type="domain" description="NAD(P)-binding" evidence="3">
    <location>
        <begin position="728"/>
        <end position="791"/>
    </location>
</feature>